<dbReference type="Gene3D" id="3.90.79.10">
    <property type="entry name" value="Nucleoside Triphosphate Pyrophosphohydrolase"/>
    <property type="match status" value="1"/>
</dbReference>
<evidence type="ECO:0000256" key="9">
    <source>
        <dbReference type="ARBA" id="ARBA00023679"/>
    </source>
</evidence>
<accession>A0ABS1IX31</accession>
<reference evidence="11 12" key="1">
    <citation type="submission" date="2021-01" db="EMBL/GenBank/DDBJ databases">
        <title>Isolation and description of Catonella massiliensis sp. nov., a novel Catonella species, isolated from a stable periodontitis subject.</title>
        <authorList>
            <person name="Antezack A."/>
            <person name="Boxberger M."/>
            <person name="La Scola B."/>
            <person name="Monnet-Corti V."/>
        </authorList>
    </citation>
    <scope>NUCLEOTIDE SEQUENCE [LARGE SCALE GENOMIC DNA]</scope>
    <source>
        <strain evidence="11 12">Marseille-Q4567</strain>
    </source>
</reference>
<comment type="cofactor">
    <cofactor evidence="1">
        <name>Mg(2+)</name>
        <dbReference type="ChEBI" id="CHEBI:18420"/>
    </cofactor>
</comment>
<gene>
    <name evidence="11" type="ORF">JJN12_01460</name>
</gene>
<keyword evidence="7" id="KW-0460">Magnesium</keyword>
<evidence type="ECO:0000256" key="5">
    <source>
        <dbReference type="ARBA" id="ARBA00022723"/>
    </source>
</evidence>
<dbReference type="InterPro" id="IPR015376">
    <property type="entry name" value="Znr_NADH_PPase"/>
</dbReference>
<evidence type="ECO:0000256" key="7">
    <source>
        <dbReference type="ARBA" id="ARBA00022842"/>
    </source>
</evidence>
<evidence type="ECO:0000256" key="6">
    <source>
        <dbReference type="ARBA" id="ARBA00022801"/>
    </source>
</evidence>
<evidence type="ECO:0000256" key="4">
    <source>
        <dbReference type="ARBA" id="ARBA00012381"/>
    </source>
</evidence>
<dbReference type="EMBL" id="JAEPRJ010000001">
    <property type="protein sequence ID" value="MBK5896454.1"/>
    <property type="molecule type" value="Genomic_DNA"/>
</dbReference>
<keyword evidence="5" id="KW-0479">Metal-binding</keyword>
<dbReference type="Pfam" id="PF00293">
    <property type="entry name" value="NUDIX"/>
    <property type="match status" value="1"/>
</dbReference>
<dbReference type="Proteomes" id="UP000604730">
    <property type="component" value="Unassembled WGS sequence"/>
</dbReference>
<comment type="caution">
    <text evidence="11">The sequence shown here is derived from an EMBL/GenBank/DDBJ whole genome shotgun (WGS) entry which is preliminary data.</text>
</comment>
<keyword evidence="6" id="KW-0378">Hydrolase</keyword>
<dbReference type="Gene3D" id="3.90.79.20">
    <property type="match status" value="1"/>
</dbReference>
<dbReference type="Pfam" id="PF09297">
    <property type="entry name" value="Zn_ribbon_NUD"/>
    <property type="match status" value="1"/>
</dbReference>
<sequence>MIQDYLNNSYDNSYRAEAKPSDDSFILHFHNNELLCHAEGNVASLESAIPGKAGSEEVVWKLLTFKEIRKTLSVAENKLIYLFKMDIDGENREFFLLVDASLLKGTGLAYSSIKDRENSGNSESDDYSTDGLYYIPASKFRSLIPLSTSFAVITAWQLYSWYRDNRHCGRCGALTIHDSKERMLKCPDCGNMIYPKICPGVIVGIIHKGRILLTKYANKGYDRYALVAGFTEIGETLEESAAREAYEEVGLRLKNITFYKSQPWSASSSLLAGFFAEVDGSDEVILETEELKEGTWFYPEDIVQMHEGVSLTEEMINHFADRKLDERWYKN</sequence>
<dbReference type="SUPFAM" id="SSF55811">
    <property type="entry name" value="Nudix"/>
    <property type="match status" value="1"/>
</dbReference>
<dbReference type="InterPro" id="IPR050241">
    <property type="entry name" value="NAD-cap_RNA_hydrolase_NudC"/>
</dbReference>
<dbReference type="PANTHER" id="PTHR42904">
    <property type="entry name" value="NUDIX HYDROLASE, NUDC SUBFAMILY"/>
    <property type="match status" value="1"/>
</dbReference>
<protein>
    <recommendedName>
        <fullName evidence="4">NAD(+) diphosphatase</fullName>
        <ecNumber evidence="4">3.6.1.22</ecNumber>
    </recommendedName>
</protein>
<comment type="cofactor">
    <cofactor evidence="2">
        <name>Zn(2+)</name>
        <dbReference type="ChEBI" id="CHEBI:29105"/>
    </cofactor>
</comment>
<evidence type="ECO:0000256" key="1">
    <source>
        <dbReference type="ARBA" id="ARBA00001946"/>
    </source>
</evidence>
<comment type="catalytic activity">
    <reaction evidence="9">
        <text>a 5'-end NAD(+)-phospho-ribonucleoside in mRNA + H2O = a 5'-end phospho-adenosine-phospho-ribonucleoside in mRNA + beta-nicotinamide D-ribonucleotide + 2 H(+)</text>
        <dbReference type="Rhea" id="RHEA:60876"/>
        <dbReference type="Rhea" id="RHEA-COMP:15698"/>
        <dbReference type="Rhea" id="RHEA-COMP:15719"/>
        <dbReference type="ChEBI" id="CHEBI:14649"/>
        <dbReference type="ChEBI" id="CHEBI:15377"/>
        <dbReference type="ChEBI" id="CHEBI:15378"/>
        <dbReference type="ChEBI" id="CHEBI:144029"/>
        <dbReference type="ChEBI" id="CHEBI:144051"/>
    </reaction>
    <physiologicalReaction direction="left-to-right" evidence="9">
        <dbReference type="Rhea" id="RHEA:60877"/>
    </physiologicalReaction>
</comment>
<dbReference type="InterPro" id="IPR015797">
    <property type="entry name" value="NUDIX_hydrolase-like_dom_sf"/>
</dbReference>
<keyword evidence="8" id="KW-0520">NAD</keyword>
<evidence type="ECO:0000313" key="12">
    <source>
        <dbReference type="Proteomes" id="UP000604730"/>
    </source>
</evidence>
<feature type="domain" description="Nudix hydrolase" evidence="10">
    <location>
        <begin position="196"/>
        <end position="325"/>
    </location>
</feature>
<keyword evidence="12" id="KW-1185">Reference proteome</keyword>
<dbReference type="RefSeq" id="WP_208428024.1">
    <property type="nucleotide sequence ID" value="NZ_JAEPRJ010000001.1"/>
</dbReference>
<dbReference type="EC" id="3.6.1.22" evidence="4"/>
<organism evidence="11 12">
    <name type="scientific">Catonella massiliensis</name>
    <dbReference type="NCBI Taxonomy" id="2799636"/>
    <lineage>
        <taxon>Bacteria</taxon>
        <taxon>Bacillati</taxon>
        <taxon>Bacillota</taxon>
        <taxon>Clostridia</taxon>
        <taxon>Lachnospirales</taxon>
        <taxon>Lachnospiraceae</taxon>
        <taxon>Catonella</taxon>
    </lineage>
</organism>
<dbReference type="InterPro" id="IPR049734">
    <property type="entry name" value="NudC-like_C"/>
</dbReference>
<dbReference type="PROSITE" id="PS51462">
    <property type="entry name" value="NUDIX"/>
    <property type="match status" value="1"/>
</dbReference>
<evidence type="ECO:0000313" key="11">
    <source>
        <dbReference type="EMBL" id="MBK5896454.1"/>
    </source>
</evidence>
<dbReference type="InterPro" id="IPR000086">
    <property type="entry name" value="NUDIX_hydrolase_dom"/>
</dbReference>
<evidence type="ECO:0000256" key="3">
    <source>
        <dbReference type="ARBA" id="ARBA00009595"/>
    </source>
</evidence>
<dbReference type="PANTHER" id="PTHR42904:SF6">
    <property type="entry name" value="NAD-CAPPED RNA HYDROLASE NUDT12"/>
    <property type="match status" value="1"/>
</dbReference>
<evidence type="ECO:0000256" key="2">
    <source>
        <dbReference type="ARBA" id="ARBA00001947"/>
    </source>
</evidence>
<evidence type="ECO:0000256" key="8">
    <source>
        <dbReference type="ARBA" id="ARBA00023027"/>
    </source>
</evidence>
<proteinExistence type="inferred from homology"/>
<dbReference type="CDD" id="cd03429">
    <property type="entry name" value="NUDIX_NADH_pyrophosphatase_Nudt13"/>
    <property type="match status" value="1"/>
</dbReference>
<comment type="similarity">
    <text evidence="3">Belongs to the Nudix hydrolase family. NudC subfamily.</text>
</comment>
<evidence type="ECO:0000259" key="10">
    <source>
        <dbReference type="PROSITE" id="PS51462"/>
    </source>
</evidence>
<name>A0ABS1IX31_9FIRM</name>